<evidence type="ECO:0000313" key="1">
    <source>
        <dbReference type="EMBL" id="RLN41682.1"/>
    </source>
</evidence>
<proteinExistence type="predicted"/>
<evidence type="ECO:0000313" key="2">
    <source>
        <dbReference type="Proteomes" id="UP000275267"/>
    </source>
</evidence>
<dbReference type="PANTHER" id="PTHR27006:SF618">
    <property type="entry name" value="CYSTEINE-RICH RECEPTOR-LIKE PROTEIN KINASE 10"/>
    <property type="match status" value="1"/>
</dbReference>
<dbReference type="Gene3D" id="1.10.510.10">
    <property type="entry name" value="Transferase(Phosphotransferase) domain 1"/>
    <property type="match status" value="1"/>
</dbReference>
<comment type="caution">
    <text evidence="1">The sequence shown here is derived from an EMBL/GenBank/DDBJ whole genome shotgun (WGS) entry which is preliminary data.</text>
</comment>
<dbReference type="AlphaFoldDB" id="A0A3L6TN62"/>
<dbReference type="OrthoDB" id="661987at2759"/>
<organism evidence="1 2">
    <name type="scientific">Panicum miliaceum</name>
    <name type="common">Proso millet</name>
    <name type="synonym">Broomcorn millet</name>
    <dbReference type="NCBI Taxonomy" id="4540"/>
    <lineage>
        <taxon>Eukaryota</taxon>
        <taxon>Viridiplantae</taxon>
        <taxon>Streptophyta</taxon>
        <taxon>Embryophyta</taxon>
        <taxon>Tracheophyta</taxon>
        <taxon>Spermatophyta</taxon>
        <taxon>Magnoliopsida</taxon>
        <taxon>Liliopsida</taxon>
        <taxon>Poales</taxon>
        <taxon>Poaceae</taxon>
        <taxon>PACMAD clade</taxon>
        <taxon>Panicoideae</taxon>
        <taxon>Panicodae</taxon>
        <taxon>Paniceae</taxon>
        <taxon>Panicinae</taxon>
        <taxon>Panicum</taxon>
        <taxon>Panicum sect. Panicum</taxon>
    </lineage>
</organism>
<name>A0A3L6TN62_PANMI</name>
<protein>
    <submittedName>
        <fullName evidence="1">Receptor-like protein kinase</fullName>
    </submittedName>
</protein>
<reference evidence="2" key="1">
    <citation type="journal article" date="2019" name="Nat. Commun.">
        <title>The genome of broomcorn millet.</title>
        <authorList>
            <person name="Zou C."/>
            <person name="Miki D."/>
            <person name="Li D."/>
            <person name="Tang Q."/>
            <person name="Xiao L."/>
            <person name="Rajput S."/>
            <person name="Deng P."/>
            <person name="Jia W."/>
            <person name="Huang R."/>
            <person name="Zhang M."/>
            <person name="Sun Y."/>
            <person name="Hu J."/>
            <person name="Fu X."/>
            <person name="Schnable P.S."/>
            <person name="Li F."/>
            <person name="Zhang H."/>
            <person name="Feng B."/>
            <person name="Zhu X."/>
            <person name="Liu R."/>
            <person name="Schnable J.C."/>
            <person name="Zhu J.-K."/>
            <person name="Zhang H."/>
        </authorList>
    </citation>
    <scope>NUCLEOTIDE SEQUENCE [LARGE SCALE GENOMIC DNA]</scope>
</reference>
<gene>
    <name evidence="1" type="ORF">C2845_PM01G32960</name>
</gene>
<keyword evidence="2" id="KW-1185">Reference proteome</keyword>
<sequence>MDPSLDSQAPESEVLKCIHLGLLCVQENPADRPAMLDVLVMLHDQTSSIAAPSKPAFAFVHSETLSSGERPNVSGGSGNQGAAAAAVFSVNEMSVSEFQPR</sequence>
<dbReference type="Proteomes" id="UP000275267">
    <property type="component" value="Unassembled WGS sequence"/>
</dbReference>
<dbReference type="EMBL" id="PQIB02000001">
    <property type="protein sequence ID" value="RLN41682.1"/>
    <property type="molecule type" value="Genomic_DNA"/>
</dbReference>
<dbReference type="PANTHER" id="PTHR27006">
    <property type="entry name" value="PROMASTIGOTE SURFACE ANTIGEN PROTEIN PSA"/>
    <property type="match status" value="1"/>
</dbReference>
<dbReference type="GO" id="GO:0016301">
    <property type="term" value="F:kinase activity"/>
    <property type="evidence" value="ECO:0007669"/>
    <property type="project" value="UniProtKB-KW"/>
</dbReference>
<dbReference type="STRING" id="4540.A0A3L6TN62"/>
<accession>A0A3L6TN62</accession>